<dbReference type="Pfam" id="PF16421">
    <property type="entry name" value="E2F_CC-MB"/>
    <property type="match status" value="1"/>
</dbReference>
<evidence type="ECO:0000256" key="5">
    <source>
        <dbReference type="RuleBase" id="RU003796"/>
    </source>
</evidence>
<dbReference type="Pfam" id="PF02319">
    <property type="entry name" value="WHD_E2F_TDP"/>
    <property type="match status" value="1"/>
</dbReference>
<dbReference type="InterPro" id="IPR037241">
    <property type="entry name" value="E2F-DP_heterodim"/>
</dbReference>
<reference evidence="11" key="2">
    <citation type="submission" date="2025-04" db="UniProtKB">
        <authorList>
            <consortium name="RefSeq"/>
        </authorList>
    </citation>
    <scope>IDENTIFICATION</scope>
</reference>
<dbReference type="InterPro" id="IPR036390">
    <property type="entry name" value="WH_DNA-bd_sf"/>
</dbReference>
<dbReference type="InterPro" id="IPR036388">
    <property type="entry name" value="WH-like_DNA-bd_sf"/>
</dbReference>
<dbReference type="Gene3D" id="6.10.250.540">
    <property type="match status" value="1"/>
</dbReference>
<dbReference type="InterPro" id="IPR032198">
    <property type="entry name" value="E2F_CC-MB"/>
</dbReference>
<keyword evidence="6" id="KW-0175">Coiled coil</keyword>
<dbReference type="PANTHER" id="PTHR12081:SF18">
    <property type="entry name" value="TRANSCRIPTION FACTOR E2F2-RELATED"/>
    <property type="match status" value="1"/>
</dbReference>
<evidence type="ECO:0000256" key="1">
    <source>
        <dbReference type="ARBA" id="ARBA00010940"/>
    </source>
</evidence>
<evidence type="ECO:0000256" key="4">
    <source>
        <dbReference type="ARBA" id="ARBA00023163"/>
    </source>
</evidence>
<feature type="coiled-coil region" evidence="6">
    <location>
        <begin position="200"/>
        <end position="231"/>
    </location>
</feature>
<evidence type="ECO:0000313" key="9">
    <source>
        <dbReference type="EMBL" id="MBY80947.1"/>
    </source>
</evidence>
<proteinExistence type="inferred from homology"/>
<reference evidence="9" key="1">
    <citation type="submission" date="2018-04" db="EMBL/GenBank/DDBJ databases">
        <title>Transcriptome assembly of Sipha flava.</title>
        <authorList>
            <person name="Scully E.D."/>
            <person name="Geib S.M."/>
            <person name="Palmer N.A."/>
            <person name="Koch K."/>
            <person name="Bradshaw J."/>
            <person name="Heng-Moss T."/>
            <person name="Sarath G."/>
        </authorList>
    </citation>
    <scope>NUCLEOTIDE SEQUENCE</scope>
</reference>
<keyword evidence="3 5" id="KW-0238">DNA-binding</keyword>
<dbReference type="SMART" id="SM01372">
    <property type="entry name" value="E2F_TDP"/>
    <property type="match status" value="1"/>
</dbReference>
<dbReference type="CDD" id="cd14660">
    <property type="entry name" value="E2F_DD"/>
    <property type="match status" value="1"/>
</dbReference>
<dbReference type="SUPFAM" id="SSF46785">
    <property type="entry name" value="Winged helix' DNA-binding domain"/>
    <property type="match status" value="1"/>
</dbReference>
<evidence type="ECO:0000259" key="8">
    <source>
        <dbReference type="SMART" id="SM01372"/>
    </source>
</evidence>
<dbReference type="Proteomes" id="UP000694846">
    <property type="component" value="Unplaced"/>
</dbReference>
<comment type="similarity">
    <text evidence="1 5">Belongs to the E2F/DP family.</text>
</comment>
<organism evidence="9">
    <name type="scientific">Sipha flava</name>
    <name type="common">yellow sugarcane aphid</name>
    <dbReference type="NCBI Taxonomy" id="143950"/>
    <lineage>
        <taxon>Eukaryota</taxon>
        <taxon>Metazoa</taxon>
        <taxon>Ecdysozoa</taxon>
        <taxon>Arthropoda</taxon>
        <taxon>Hexapoda</taxon>
        <taxon>Insecta</taxon>
        <taxon>Pterygota</taxon>
        <taxon>Neoptera</taxon>
        <taxon>Paraneoptera</taxon>
        <taxon>Hemiptera</taxon>
        <taxon>Sternorrhyncha</taxon>
        <taxon>Aphidomorpha</taxon>
        <taxon>Aphidoidea</taxon>
        <taxon>Aphididae</taxon>
        <taxon>Sipha</taxon>
    </lineage>
</organism>
<dbReference type="AlphaFoldDB" id="A0A2S2QT57"/>
<evidence type="ECO:0000256" key="7">
    <source>
        <dbReference type="SAM" id="MobiDB-lite"/>
    </source>
</evidence>
<dbReference type="GO" id="GO:0046983">
    <property type="term" value="F:protein dimerization activity"/>
    <property type="evidence" value="ECO:0007669"/>
    <property type="project" value="InterPro"/>
</dbReference>
<dbReference type="Gene3D" id="1.10.10.10">
    <property type="entry name" value="Winged helix-like DNA-binding domain superfamily/Winged helix DNA-binding domain"/>
    <property type="match status" value="1"/>
</dbReference>
<dbReference type="RefSeq" id="XP_025415716.1">
    <property type="nucleotide sequence ID" value="XM_025559931.1"/>
</dbReference>
<dbReference type="GO" id="GO:0090575">
    <property type="term" value="C:RNA polymerase II transcription regulator complex"/>
    <property type="evidence" value="ECO:0007669"/>
    <property type="project" value="TreeGrafter"/>
</dbReference>
<keyword evidence="5" id="KW-0539">Nucleus</keyword>
<dbReference type="InterPro" id="IPR003316">
    <property type="entry name" value="E2F_WHTH_DNA-bd_dom"/>
</dbReference>
<gene>
    <name evidence="9" type="primary">E2F2</name>
    <name evidence="11" type="synonym">LOC112687299</name>
    <name evidence="9" type="ORF">g.125307</name>
</gene>
<keyword evidence="4 5" id="KW-0804">Transcription</keyword>
<name>A0A2S2QT57_9HEMI</name>
<evidence type="ECO:0000256" key="2">
    <source>
        <dbReference type="ARBA" id="ARBA00023015"/>
    </source>
</evidence>
<accession>A0A2S2QT57</accession>
<dbReference type="InterPro" id="IPR015633">
    <property type="entry name" value="E2F"/>
</dbReference>
<sequence>MSKACRMLNLDEDGSSTPNTAIIKLESNMTTFLTPSPYHLLDHEYGMTPQNQIIPNPLTSPLTKSQGVKRRLNLETLNFGYEDVSTAPMTAKRMRKLSNSSAGSESPSPAQNVARKKCSERPTRYDTSLGLLTKKFIGLLETSTDGVVDLNIASEKLDVQKRRIYDITNVLEGIGILEKKSKNNIQWKGGNAYGPDKYTVQHDIEEMKAKEEELDNLILNTERDIKQLTEDKRYGYVTYQDIRSIESFRQKTVLVVKAPPETELQVPQDHDGEQKMYMKSNAGEIEVFLCPEYNTNTSGHQPQSQLRPYIPQNSNDSLIGNTVIKSPQKSSVIQQSPTYSSRNFKVENINTEITDNEENIDVIEEECTKETSDEQQYLPSTSGSANDSFEITCEPFLMLEPPNEDDYNYCLDSEEGLGDLFGFRL</sequence>
<dbReference type="SUPFAM" id="SSF144074">
    <property type="entry name" value="E2F-DP heterodimerization region"/>
    <property type="match status" value="1"/>
</dbReference>
<evidence type="ECO:0000256" key="6">
    <source>
        <dbReference type="SAM" id="Coils"/>
    </source>
</evidence>
<keyword evidence="10" id="KW-1185">Reference proteome</keyword>
<dbReference type="FunFam" id="1.10.10.10:FF:000008">
    <property type="entry name" value="E2F transcription factor 1"/>
    <property type="match status" value="1"/>
</dbReference>
<evidence type="ECO:0000256" key="3">
    <source>
        <dbReference type="ARBA" id="ARBA00023125"/>
    </source>
</evidence>
<dbReference type="GO" id="GO:0000981">
    <property type="term" value="F:DNA-binding transcription factor activity, RNA polymerase II-specific"/>
    <property type="evidence" value="ECO:0007669"/>
    <property type="project" value="TreeGrafter"/>
</dbReference>
<comment type="subcellular location">
    <subcellularLocation>
        <location evidence="5">Nucleus</location>
    </subcellularLocation>
</comment>
<protein>
    <submittedName>
        <fullName evidence="9 11">Transcription factor E2F2</fullName>
    </submittedName>
</protein>
<dbReference type="OrthoDB" id="1743261at2759"/>
<keyword evidence="2 5" id="KW-0805">Transcription regulation</keyword>
<feature type="domain" description="E2F/DP family winged-helix DNA-binding" evidence="8">
    <location>
        <begin position="124"/>
        <end position="189"/>
    </location>
</feature>
<feature type="region of interest" description="Disordered" evidence="7">
    <location>
        <begin position="92"/>
        <end position="121"/>
    </location>
</feature>
<evidence type="ECO:0000313" key="11">
    <source>
        <dbReference type="RefSeq" id="XP_025415716.1"/>
    </source>
</evidence>
<dbReference type="EMBL" id="GGMS01011744">
    <property type="protein sequence ID" value="MBY80947.1"/>
    <property type="molecule type" value="Transcribed_RNA"/>
</dbReference>
<evidence type="ECO:0000313" key="10">
    <source>
        <dbReference type="Proteomes" id="UP000694846"/>
    </source>
</evidence>
<feature type="compositionally biased region" description="Low complexity" evidence="7">
    <location>
        <begin position="98"/>
        <end position="110"/>
    </location>
</feature>
<dbReference type="GO" id="GO:0000978">
    <property type="term" value="F:RNA polymerase II cis-regulatory region sequence-specific DNA binding"/>
    <property type="evidence" value="ECO:0007669"/>
    <property type="project" value="InterPro"/>
</dbReference>
<dbReference type="PANTHER" id="PTHR12081">
    <property type="entry name" value="TRANSCRIPTION FACTOR E2F"/>
    <property type="match status" value="1"/>
</dbReference>